<proteinExistence type="predicted"/>
<dbReference type="InterPro" id="IPR010982">
    <property type="entry name" value="Lambda_DNA-bd_dom_sf"/>
</dbReference>
<gene>
    <name evidence="4" type="ORF">JMN32_21820</name>
</gene>
<evidence type="ECO:0000256" key="1">
    <source>
        <dbReference type="ARBA" id="ARBA00023125"/>
    </source>
</evidence>
<keyword evidence="5" id="KW-1185">Reference proteome</keyword>
<dbReference type="SMART" id="SM00530">
    <property type="entry name" value="HTH_XRE"/>
    <property type="match status" value="1"/>
</dbReference>
<feature type="coiled-coil region" evidence="2">
    <location>
        <begin position="107"/>
        <end position="141"/>
    </location>
</feature>
<evidence type="ECO:0000313" key="4">
    <source>
        <dbReference type="EMBL" id="MBL6448964.1"/>
    </source>
</evidence>
<comment type="caution">
    <text evidence="4">The sequence shown here is derived from an EMBL/GenBank/DDBJ whole genome shotgun (WGS) entry which is preliminary data.</text>
</comment>
<dbReference type="CDD" id="cd00093">
    <property type="entry name" value="HTH_XRE"/>
    <property type="match status" value="1"/>
</dbReference>
<dbReference type="AlphaFoldDB" id="A0A937FZM3"/>
<dbReference type="Proteomes" id="UP000614216">
    <property type="component" value="Unassembled WGS sequence"/>
</dbReference>
<accession>A0A937FZM3</accession>
<dbReference type="EMBL" id="JAEUGD010000066">
    <property type="protein sequence ID" value="MBL6448964.1"/>
    <property type="molecule type" value="Genomic_DNA"/>
</dbReference>
<dbReference type="SUPFAM" id="SSF47413">
    <property type="entry name" value="lambda repressor-like DNA-binding domains"/>
    <property type="match status" value="1"/>
</dbReference>
<keyword evidence="1" id="KW-0238">DNA-binding</keyword>
<dbReference type="InterPro" id="IPR001387">
    <property type="entry name" value="Cro/C1-type_HTH"/>
</dbReference>
<dbReference type="PANTHER" id="PTHR46558:SF11">
    <property type="entry name" value="HTH-TYPE TRANSCRIPTIONAL REGULATOR XRE"/>
    <property type="match status" value="1"/>
</dbReference>
<dbReference type="Pfam" id="PF01381">
    <property type="entry name" value="HTH_3"/>
    <property type="match status" value="1"/>
</dbReference>
<dbReference type="GO" id="GO:0003677">
    <property type="term" value="F:DNA binding"/>
    <property type="evidence" value="ECO:0007669"/>
    <property type="project" value="UniProtKB-KW"/>
</dbReference>
<dbReference type="PANTHER" id="PTHR46558">
    <property type="entry name" value="TRACRIPTIONAL REGULATORY PROTEIN-RELATED-RELATED"/>
    <property type="match status" value="1"/>
</dbReference>
<feature type="domain" description="HTH cro/C1-type" evidence="3">
    <location>
        <begin position="8"/>
        <end position="68"/>
    </location>
</feature>
<sequence>MKTITERISHFRKKNNLSQTELGEQMQEITGQLFTRSVVSNYENGRRKIPVDLIPVLAKIFGITTDELFYSGEGMEKPHEYSSSISELQELAHSDAKAAFEKSLILLRENSNQIKELQEQLKNSEKEVGKYQKKLEVMINASDKLADTINELKRAALE</sequence>
<dbReference type="PROSITE" id="PS50943">
    <property type="entry name" value="HTH_CROC1"/>
    <property type="match status" value="1"/>
</dbReference>
<protein>
    <submittedName>
        <fullName evidence="4">Helix-turn-helix transcriptional regulator</fullName>
    </submittedName>
</protein>
<dbReference type="Gene3D" id="1.10.260.40">
    <property type="entry name" value="lambda repressor-like DNA-binding domains"/>
    <property type="match status" value="1"/>
</dbReference>
<organism evidence="4 5">
    <name type="scientific">Fulvivirga marina</name>
    <dbReference type="NCBI Taxonomy" id="2494733"/>
    <lineage>
        <taxon>Bacteria</taxon>
        <taxon>Pseudomonadati</taxon>
        <taxon>Bacteroidota</taxon>
        <taxon>Cytophagia</taxon>
        <taxon>Cytophagales</taxon>
        <taxon>Fulvivirgaceae</taxon>
        <taxon>Fulvivirga</taxon>
    </lineage>
</organism>
<keyword evidence="2" id="KW-0175">Coiled coil</keyword>
<dbReference type="RefSeq" id="WP_202858500.1">
    <property type="nucleotide sequence ID" value="NZ_JAEUGD010000066.1"/>
</dbReference>
<reference evidence="4" key="1">
    <citation type="submission" date="2021-01" db="EMBL/GenBank/DDBJ databases">
        <title>Fulvivirga kasyanovii gen. nov., sp nov., a novel member of the phylum Bacteroidetes isolated from seawater in a mussel farm.</title>
        <authorList>
            <person name="Zhao L.-H."/>
            <person name="Wang Z.-J."/>
        </authorList>
    </citation>
    <scope>NUCLEOTIDE SEQUENCE</scope>
    <source>
        <strain evidence="4">29W222</strain>
    </source>
</reference>
<name>A0A937FZM3_9BACT</name>
<evidence type="ECO:0000313" key="5">
    <source>
        <dbReference type="Proteomes" id="UP000614216"/>
    </source>
</evidence>
<evidence type="ECO:0000256" key="2">
    <source>
        <dbReference type="SAM" id="Coils"/>
    </source>
</evidence>
<evidence type="ECO:0000259" key="3">
    <source>
        <dbReference type="PROSITE" id="PS50943"/>
    </source>
</evidence>